<name>A0ABQ9GDF6_9NEOP</name>
<keyword evidence="4" id="KW-1185">Reference proteome</keyword>
<dbReference type="InterPro" id="IPR050863">
    <property type="entry name" value="CenT-Element_Derived"/>
</dbReference>
<protein>
    <recommendedName>
        <fullName evidence="2">DDE-1 domain-containing protein</fullName>
    </recommendedName>
</protein>
<feature type="domain" description="DDE-1" evidence="2">
    <location>
        <begin position="229"/>
        <end position="282"/>
    </location>
</feature>
<evidence type="ECO:0000259" key="2">
    <source>
        <dbReference type="Pfam" id="PF03184"/>
    </source>
</evidence>
<sequence>MKETRARETVRDQGYGIHRNTLTFKLHESESPSPPRKTGGQTAISPEEEKVIVSHVIALASYGFPVTTFELQLLIKSYLSILDWRVNRLNNIPRKNWAILFLNKHKKELSQRMLQNISRSRAALDRNPVSEFFENISKEREGIPSENIWNYDESNLQDDLGSKKIILNRGAKYPKIIRNATKVSVSIMKCGNTVGTLAPVYATYKADGLYQCWMEGGPTGIRYNRSKRDNICSHFNCRVLALCWDNDIKFVALPPHSAHLLQPLDMAFFRHMKGAWRSLLTNSKETDEGRRITTVPKTIFPHLLNDLMQELAERQITNLKAGFKACGVSPLNKNEVLKKFCNSVFVSSRDHIKMYLKHFLLNYMLKEMKQGRRNKLKRRKHQEIPSSSNEEEMEIVYAESDYSLGSLLNYNESDTGNSDKNHDPPCDVLSNDPTDGIRFNEEQITTTSQHSSKNTPSPSVPTASEFKQAENVEHFDGQYLACGGCGASRCRK</sequence>
<dbReference type="PANTHER" id="PTHR19303">
    <property type="entry name" value="TRANSPOSON"/>
    <property type="match status" value="1"/>
</dbReference>
<evidence type="ECO:0000256" key="1">
    <source>
        <dbReference type="SAM" id="MobiDB-lite"/>
    </source>
</evidence>
<dbReference type="PANTHER" id="PTHR19303:SF74">
    <property type="entry name" value="POGO TRANSPOSABLE ELEMENT WITH KRAB DOMAIN"/>
    <property type="match status" value="1"/>
</dbReference>
<accession>A0ABQ9GDF6</accession>
<organism evidence="3 4">
    <name type="scientific">Dryococelus australis</name>
    <dbReference type="NCBI Taxonomy" id="614101"/>
    <lineage>
        <taxon>Eukaryota</taxon>
        <taxon>Metazoa</taxon>
        <taxon>Ecdysozoa</taxon>
        <taxon>Arthropoda</taxon>
        <taxon>Hexapoda</taxon>
        <taxon>Insecta</taxon>
        <taxon>Pterygota</taxon>
        <taxon>Neoptera</taxon>
        <taxon>Polyneoptera</taxon>
        <taxon>Phasmatodea</taxon>
        <taxon>Verophasmatodea</taxon>
        <taxon>Anareolatae</taxon>
        <taxon>Phasmatidae</taxon>
        <taxon>Eurycanthinae</taxon>
        <taxon>Dryococelus</taxon>
    </lineage>
</organism>
<proteinExistence type="predicted"/>
<dbReference type="EMBL" id="JARBHB010000013">
    <property type="protein sequence ID" value="KAJ8869532.1"/>
    <property type="molecule type" value="Genomic_DNA"/>
</dbReference>
<gene>
    <name evidence="3" type="ORF">PR048_028523</name>
</gene>
<evidence type="ECO:0000313" key="4">
    <source>
        <dbReference type="Proteomes" id="UP001159363"/>
    </source>
</evidence>
<dbReference type="Pfam" id="PF03184">
    <property type="entry name" value="DDE_1"/>
    <property type="match status" value="1"/>
</dbReference>
<reference evidence="3 4" key="1">
    <citation type="submission" date="2023-02" db="EMBL/GenBank/DDBJ databases">
        <title>LHISI_Scaffold_Assembly.</title>
        <authorList>
            <person name="Stuart O.P."/>
            <person name="Cleave R."/>
            <person name="Magrath M.J.L."/>
            <person name="Mikheyev A.S."/>
        </authorList>
    </citation>
    <scope>NUCLEOTIDE SEQUENCE [LARGE SCALE GENOMIC DNA]</scope>
    <source>
        <strain evidence="3">Daus_M_001</strain>
        <tissue evidence="3">Leg muscle</tissue>
    </source>
</reference>
<dbReference type="InterPro" id="IPR004875">
    <property type="entry name" value="DDE_SF_endonuclease_dom"/>
</dbReference>
<feature type="compositionally biased region" description="Polar residues" evidence="1">
    <location>
        <begin position="444"/>
        <end position="462"/>
    </location>
</feature>
<feature type="region of interest" description="Disordered" evidence="1">
    <location>
        <begin position="408"/>
        <end position="435"/>
    </location>
</feature>
<feature type="compositionally biased region" description="Basic residues" evidence="1">
    <location>
        <begin position="372"/>
        <end position="381"/>
    </location>
</feature>
<feature type="region of interest" description="Disordered" evidence="1">
    <location>
        <begin position="444"/>
        <end position="463"/>
    </location>
</feature>
<feature type="region of interest" description="Disordered" evidence="1">
    <location>
        <begin position="372"/>
        <end position="392"/>
    </location>
</feature>
<dbReference type="Proteomes" id="UP001159363">
    <property type="component" value="Chromosome 12"/>
</dbReference>
<comment type="caution">
    <text evidence="3">The sequence shown here is derived from an EMBL/GenBank/DDBJ whole genome shotgun (WGS) entry which is preliminary data.</text>
</comment>
<evidence type="ECO:0000313" key="3">
    <source>
        <dbReference type="EMBL" id="KAJ8869532.1"/>
    </source>
</evidence>